<evidence type="ECO:0000313" key="15">
    <source>
        <dbReference type="EMBL" id="MBD5778627.1"/>
    </source>
</evidence>
<dbReference type="InterPro" id="IPR027417">
    <property type="entry name" value="P-loop_NTPase"/>
</dbReference>
<evidence type="ECO:0000256" key="13">
    <source>
        <dbReference type="ARBA" id="ARBA00038058"/>
    </source>
</evidence>
<evidence type="ECO:0000256" key="2">
    <source>
        <dbReference type="ARBA" id="ARBA00022723"/>
    </source>
</evidence>
<proteinExistence type="inferred from homology"/>
<dbReference type="Pfam" id="PF13307">
    <property type="entry name" value="Helicase_C_2"/>
    <property type="match status" value="1"/>
</dbReference>
<keyword evidence="2" id="KW-0479">Metal-binding</keyword>
<keyword evidence="16" id="KW-1185">Reference proteome</keyword>
<dbReference type="Proteomes" id="UP000622317">
    <property type="component" value="Unassembled WGS sequence"/>
</dbReference>
<keyword evidence="1" id="KW-0004">4Fe-4S</keyword>
<evidence type="ECO:0000256" key="9">
    <source>
        <dbReference type="ARBA" id="ARBA00023014"/>
    </source>
</evidence>
<evidence type="ECO:0000256" key="12">
    <source>
        <dbReference type="ARBA" id="ARBA00023235"/>
    </source>
</evidence>
<keyword evidence="3" id="KW-0547">Nucleotide-binding</keyword>
<organism evidence="15 16">
    <name type="scientific">Pelagicoccus enzymogenes</name>
    <dbReference type="NCBI Taxonomy" id="2773457"/>
    <lineage>
        <taxon>Bacteria</taxon>
        <taxon>Pseudomonadati</taxon>
        <taxon>Verrucomicrobiota</taxon>
        <taxon>Opitutia</taxon>
        <taxon>Puniceicoccales</taxon>
        <taxon>Pelagicoccaceae</taxon>
        <taxon>Pelagicoccus</taxon>
    </lineage>
</organism>
<gene>
    <name evidence="15" type="ORF">IEN85_03935</name>
</gene>
<dbReference type="GO" id="GO:0003678">
    <property type="term" value="F:DNA helicase activity"/>
    <property type="evidence" value="ECO:0007669"/>
    <property type="project" value="InterPro"/>
</dbReference>
<keyword evidence="6 15" id="KW-0347">Helicase</keyword>
<reference evidence="15" key="1">
    <citation type="submission" date="2020-09" db="EMBL/GenBank/DDBJ databases">
        <title>Pelagicoccus enzymogenes sp. nov. with an EPS production, isolated from marine sediment.</title>
        <authorList>
            <person name="Feng X."/>
        </authorList>
    </citation>
    <scope>NUCLEOTIDE SEQUENCE</scope>
    <source>
        <strain evidence="15">NFK12</strain>
    </source>
</reference>
<evidence type="ECO:0000256" key="1">
    <source>
        <dbReference type="ARBA" id="ARBA00022485"/>
    </source>
</evidence>
<comment type="caution">
    <text evidence="15">The sequence shown here is derived from an EMBL/GenBank/DDBJ whole genome shotgun (WGS) entry which is preliminary data.</text>
</comment>
<evidence type="ECO:0000256" key="3">
    <source>
        <dbReference type="ARBA" id="ARBA00022741"/>
    </source>
</evidence>
<dbReference type="GO" id="GO:0003677">
    <property type="term" value="F:DNA binding"/>
    <property type="evidence" value="ECO:0007669"/>
    <property type="project" value="UniProtKB-KW"/>
</dbReference>
<dbReference type="PANTHER" id="PTHR11472:SF34">
    <property type="entry name" value="REGULATOR OF TELOMERE ELONGATION HELICASE 1"/>
    <property type="match status" value="1"/>
</dbReference>
<evidence type="ECO:0000256" key="8">
    <source>
        <dbReference type="ARBA" id="ARBA00023004"/>
    </source>
</evidence>
<dbReference type="EMBL" id="JACYFG010000006">
    <property type="protein sequence ID" value="MBD5778627.1"/>
    <property type="molecule type" value="Genomic_DNA"/>
</dbReference>
<dbReference type="PANTHER" id="PTHR11472">
    <property type="entry name" value="DNA REPAIR DEAD HELICASE RAD3/XP-D SUBFAMILY MEMBER"/>
    <property type="match status" value="1"/>
</dbReference>
<comment type="similarity">
    <text evidence="13">Belongs to the helicase family. DinG subfamily.</text>
</comment>
<keyword evidence="10" id="KW-0238">DNA-binding</keyword>
<dbReference type="AlphaFoldDB" id="A0A927F5M9"/>
<dbReference type="Gene3D" id="1.10.275.30">
    <property type="match status" value="1"/>
</dbReference>
<evidence type="ECO:0000256" key="4">
    <source>
        <dbReference type="ARBA" id="ARBA00022763"/>
    </source>
</evidence>
<evidence type="ECO:0000256" key="11">
    <source>
        <dbReference type="ARBA" id="ARBA00023204"/>
    </source>
</evidence>
<evidence type="ECO:0000256" key="7">
    <source>
        <dbReference type="ARBA" id="ARBA00022840"/>
    </source>
</evidence>
<dbReference type="GO" id="GO:0005524">
    <property type="term" value="F:ATP binding"/>
    <property type="evidence" value="ECO:0007669"/>
    <property type="project" value="UniProtKB-KW"/>
</dbReference>
<dbReference type="InterPro" id="IPR010614">
    <property type="entry name" value="RAD3-like_helicase_DEAD"/>
</dbReference>
<dbReference type="SMART" id="SM00488">
    <property type="entry name" value="DEXDc2"/>
    <property type="match status" value="1"/>
</dbReference>
<keyword evidence="8" id="KW-0408">Iron</keyword>
<accession>A0A927F5M9</accession>
<evidence type="ECO:0000256" key="5">
    <source>
        <dbReference type="ARBA" id="ARBA00022801"/>
    </source>
</evidence>
<keyword evidence="12" id="KW-0413">Isomerase</keyword>
<dbReference type="InterPro" id="IPR014013">
    <property type="entry name" value="Helic_SF1/SF2_ATP-bd_DinG/Rad3"/>
</dbReference>
<dbReference type="RefSeq" id="WP_191615760.1">
    <property type="nucleotide sequence ID" value="NZ_JACYFG010000006.1"/>
</dbReference>
<dbReference type="GO" id="GO:0016818">
    <property type="term" value="F:hydrolase activity, acting on acid anhydrides, in phosphorus-containing anhydrides"/>
    <property type="evidence" value="ECO:0007669"/>
    <property type="project" value="InterPro"/>
</dbReference>
<dbReference type="Gene3D" id="3.40.50.300">
    <property type="entry name" value="P-loop containing nucleotide triphosphate hydrolases"/>
    <property type="match status" value="2"/>
</dbReference>
<dbReference type="Pfam" id="PF06733">
    <property type="entry name" value="DEAD_2"/>
    <property type="match status" value="1"/>
</dbReference>
<sequence>MQIDARNRQATLSVGEFSAFTPYATPGFGGVSAAWRAQLGTEWHQRIQRESADAGEGMQDEVSLSGALAWRNWTLHLSGRIDQFKASPTAPHLREIKTLSEPVPLDREAILERYPAYPLQLLTYRELLIQAGRSDLGRDPAAETFRLELLFVEIGSGLTQSLVLDKTYDGLFVDHLDTLVDYLEAKQERLARLRSLSVRPAYDTPRPGQEHIQTELAEAFSQSQITLLEAPTGYGKTGVAWEYAARRLAAGQCDRVLYLTSKSTGQTEALTRLKALLSKATLSKSPESDSRSSASPPATFWHIRNKQEHCIHHEFRCSRQTCPYLAELHEKWKRSGLQRLYLLSQDELDLETLRAEGRVTGICPYEIMRAGLGQRDIWVGDYNYLFSPSSARLLADQADFDPARTFLIVDEAHNLPSRVASAYTHEFSVHPVYAALDDLNANKAPAALRNHFKILANLLTAGGNSPTRSATSDSEVDPATEADFRHSIGKVSELLNSEPLAYEELQPDTLELLFQISSAHAGQLRGELKHQLWSPHPGTFRLECIDASKLIQSQLSQYNGALFLSATLTPLESYLDEIGLEPGGGTAAPRASTHPQISHLTPPAPWRSEAYDVAIDLRVDTRFKSRRNHLPTTAATIAQAAEFAGPTIAFFPSYAYAKQAYEHLQLKHSELRVALQPRAGGSLADRNAYLEETLAFHDVLILILGSSYAEGVDTLGGKAGTAIVVSPALPEMNFIQEAKREHHDNLGHSGFERAYLHPGIQKVNQALGRLVRSPEHKVKALLHCQRFADPKTKRLLDPLYQSKSYIHEESDLREWLNK</sequence>
<evidence type="ECO:0000259" key="14">
    <source>
        <dbReference type="PROSITE" id="PS51193"/>
    </source>
</evidence>
<dbReference type="SMART" id="SM00491">
    <property type="entry name" value="HELICc2"/>
    <property type="match status" value="1"/>
</dbReference>
<dbReference type="InterPro" id="IPR006555">
    <property type="entry name" value="ATP-dep_Helicase_C"/>
</dbReference>
<feature type="domain" description="Helicase ATP-binding" evidence="14">
    <location>
        <begin position="195"/>
        <end position="462"/>
    </location>
</feature>
<dbReference type="GO" id="GO:0046872">
    <property type="term" value="F:metal ion binding"/>
    <property type="evidence" value="ECO:0007669"/>
    <property type="project" value="UniProtKB-KW"/>
</dbReference>
<dbReference type="PROSITE" id="PS51193">
    <property type="entry name" value="HELICASE_ATP_BIND_2"/>
    <property type="match status" value="1"/>
</dbReference>
<dbReference type="GO" id="GO:0006281">
    <property type="term" value="P:DNA repair"/>
    <property type="evidence" value="ECO:0007669"/>
    <property type="project" value="UniProtKB-KW"/>
</dbReference>
<keyword evidence="7" id="KW-0067">ATP-binding</keyword>
<keyword evidence="11" id="KW-0234">DNA repair</keyword>
<evidence type="ECO:0000313" key="16">
    <source>
        <dbReference type="Proteomes" id="UP000622317"/>
    </source>
</evidence>
<protein>
    <submittedName>
        <fullName evidence="15">DEAD/DEAH box helicase family protein</fullName>
    </submittedName>
</protein>
<keyword evidence="4" id="KW-0227">DNA damage</keyword>
<dbReference type="InterPro" id="IPR006554">
    <property type="entry name" value="Helicase-like_DEXD_c2"/>
</dbReference>
<dbReference type="SUPFAM" id="SSF52540">
    <property type="entry name" value="P-loop containing nucleoside triphosphate hydrolases"/>
    <property type="match status" value="1"/>
</dbReference>
<dbReference type="InterPro" id="IPR045028">
    <property type="entry name" value="DinG/Rad3-like"/>
</dbReference>
<name>A0A927F5M9_9BACT</name>
<keyword evidence="5" id="KW-0378">Hydrolase</keyword>
<evidence type="ECO:0000256" key="6">
    <source>
        <dbReference type="ARBA" id="ARBA00022806"/>
    </source>
</evidence>
<dbReference type="GO" id="GO:0051539">
    <property type="term" value="F:4 iron, 4 sulfur cluster binding"/>
    <property type="evidence" value="ECO:0007669"/>
    <property type="project" value="UniProtKB-KW"/>
</dbReference>
<keyword evidence="9" id="KW-0411">Iron-sulfur</keyword>
<evidence type="ECO:0000256" key="10">
    <source>
        <dbReference type="ARBA" id="ARBA00023125"/>
    </source>
</evidence>